<gene>
    <name evidence="1" type="primary">WBGene00091484</name>
</gene>
<sequence length="345" mass="39575">MSSLSLLGADSLLGRHLISLLFSSQSPLLHLPDHIRLWSREEMEERLALDSLPSSSLVFLHGLDRLEEAIEGAEIVINCHEYVDWSILPNKERLRRENIDVPLRLLSIISPTARLIHLSSTFVQSWARWPNIFGKEQRAADYESGWPFKARIPPLYGEKDINSPVTDIIKMSSLFSSTIPFIGDGCGCTQFSYAGNVAAGVLRAISHCPTKEEDESDLGRIVIIGDETPINNTYTTVLPLVQNGKLRISSLKIPFFLLFIPYFIFSFFIRLFSKFFDIPATITKLPDPWVMYFFFHHWTFFSSFKARFFLNHIDLFTKEDALIRSSAYYRKLNPSDIVQYSWEGH</sequence>
<keyword evidence="2" id="KW-1185">Reference proteome</keyword>
<reference evidence="1" key="2">
    <citation type="submission" date="2022-06" db="UniProtKB">
        <authorList>
            <consortium name="EnsemblMetazoa"/>
        </authorList>
    </citation>
    <scope>IDENTIFICATION</scope>
    <source>
        <strain evidence="1">PS312</strain>
    </source>
</reference>
<dbReference type="Proteomes" id="UP000005239">
    <property type="component" value="Unassembled WGS sequence"/>
</dbReference>
<reference evidence="2" key="1">
    <citation type="journal article" date="2008" name="Nat. Genet.">
        <title>The Pristionchus pacificus genome provides a unique perspective on nematode lifestyle and parasitism.</title>
        <authorList>
            <person name="Dieterich C."/>
            <person name="Clifton S.W."/>
            <person name="Schuster L.N."/>
            <person name="Chinwalla A."/>
            <person name="Delehaunty K."/>
            <person name="Dinkelacker I."/>
            <person name="Fulton L."/>
            <person name="Fulton R."/>
            <person name="Godfrey J."/>
            <person name="Minx P."/>
            <person name="Mitreva M."/>
            <person name="Roeseler W."/>
            <person name="Tian H."/>
            <person name="Witte H."/>
            <person name="Yang S.P."/>
            <person name="Wilson R.K."/>
            <person name="Sommer R.J."/>
        </authorList>
    </citation>
    <scope>NUCLEOTIDE SEQUENCE [LARGE SCALE GENOMIC DNA]</scope>
    <source>
        <strain evidence="2">PS312</strain>
    </source>
</reference>
<organism evidence="1 2">
    <name type="scientific">Pristionchus pacificus</name>
    <name type="common">Parasitic nematode worm</name>
    <dbReference type="NCBI Taxonomy" id="54126"/>
    <lineage>
        <taxon>Eukaryota</taxon>
        <taxon>Metazoa</taxon>
        <taxon>Ecdysozoa</taxon>
        <taxon>Nematoda</taxon>
        <taxon>Chromadorea</taxon>
        <taxon>Rhabditida</taxon>
        <taxon>Rhabditina</taxon>
        <taxon>Diplogasteromorpha</taxon>
        <taxon>Diplogasteroidea</taxon>
        <taxon>Neodiplogasteridae</taxon>
        <taxon>Pristionchus</taxon>
    </lineage>
</organism>
<evidence type="ECO:0000313" key="1">
    <source>
        <dbReference type="EnsemblMetazoa" id="PPA01930.1"/>
    </source>
</evidence>
<name>A0A2A6CAT4_PRIPA</name>
<dbReference type="OrthoDB" id="2735536at2759"/>
<dbReference type="InterPro" id="IPR036291">
    <property type="entry name" value="NAD(P)-bd_dom_sf"/>
</dbReference>
<dbReference type="AlphaFoldDB" id="A0A2A6CAT4"/>
<dbReference type="SUPFAM" id="SSF51735">
    <property type="entry name" value="NAD(P)-binding Rossmann-fold domains"/>
    <property type="match status" value="1"/>
</dbReference>
<accession>A0A2A6CAT4</accession>
<proteinExistence type="predicted"/>
<accession>A0A8R1Y5D5</accession>
<protein>
    <submittedName>
        <fullName evidence="1">Perm-1</fullName>
    </submittedName>
</protein>
<evidence type="ECO:0000313" key="2">
    <source>
        <dbReference type="Proteomes" id="UP000005239"/>
    </source>
</evidence>
<dbReference type="EnsemblMetazoa" id="PPA01930.1">
    <property type="protein sequence ID" value="PPA01930.1"/>
    <property type="gene ID" value="WBGene00091484"/>
</dbReference>
<dbReference type="Gene3D" id="3.40.50.720">
    <property type="entry name" value="NAD(P)-binding Rossmann-like Domain"/>
    <property type="match status" value="1"/>
</dbReference>